<gene>
    <name evidence="2" type="ORF">EHS25_007018</name>
</gene>
<dbReference type="STRING" id="1890683.A0A427XPT1"/>
<reference evidence="2 3" key="1">
    <citation type="submission" date="2018-11" db="EMBL/GenBank/DDBJ databases">
        <title>Genome sequence of Saitozyma podzolica DSM 27192.</title>
        <authorList>
            <person name="Aliyu H."/>
            <person name="Gorte O."/>
            <person name="Ochsenreither K."/>
        </authorList>
    </citation>
    <scope>NUCLEOTIDE SEQUENCE [LARGE SCALE GENOMIC DNA]</scope>
    <source>
        <strain evidence="2 3">DSM 27192</strain>
    </source>
</reference>
<sequence length="201" mass="22151">MRVGLILGSVRHSSNSPGILKFLESLVRQHRANIDLDVIHLLHSPNHPLPYAIEDVAPAAHDRATLPDGYADPKVRAWSATVMKWDAVLIVSPEYNWGIPGILKNTFDHLYGEWVGKPAGIITFGSRGGSNCAEALKTVLGKGLRMSVVDKNVMISLPVEYIMTQKRLQGDEEVVTEHEGEIVELVEELVKRHQIPQAAPA</sequence>
<dbReference type="OrthoDB" id="68575at2759"/>
<dbReference type="Gene3D" id="3.40.50.360">
    <property type="match status" value="1"/>
</dbReference>
<evidence type="ECO:0000313" key="3">
    <source>
        <dbReference type="Proteomes" id="UP000279259"/>
    </source>
</evidence>
<keyword evidence="3" id="KW-1185">Reference proteome</keyword>
<comment type="caution">
    <text evidence="2">The sequence shown here is derived from an EMBL/GenBank/DDBJ whole genome shotgun (WGS) entry which is preliminary data.</text>
</comment>
<proteinExistence type="predicted"/>
<dbReference type="InterPro" id="IPR029039">
    <property type="entry name" value="Flavoprotein-like_sf"/>
</dbReference>
<dbReference type="GO" id="GO:0016491">
    <property type="term" value="F:oxidoreductase activity"/>
    <property type="evidence" value="ECO:0007669"/>
    <property type="project" value="InterPro"/>
</dbReference>
<dbReference type="SUPFAM" id="SSF52218">
    <property type="entry name" value="Flavoproteins"/>
    <property type="match status" value="1"/>
</dbReference>
<evidence type="ECO:0000313" key="2">
    <source>
        <dbReference type="EMBL" id="RSH80849.1"/>
    </source>
</evidence>
<organism evidence="2 3">
    <name type="scientific">Saitozyma podzolica</name>
    <dbReference type="NCBI Taxonomy" id="1890683"/>
    <lineage>
        <taxon>Eukaryota</taxon>
        <taxon>Fungi</taxon>
        <taxon>Dikarya</taxon>
        <taxon>Basidiomycota</taxon>
        <taxon>Agaricomycotina</taxon>
        <taxon>Tremellomycetes</taxon>
        <taxon>Tremellales</taxon>
        <taxon>Trimorphomycetaceae</taxon>
        <taxon>Saitozyma</taxon>
    </lineage>
</organism>
<name>A0A427XPT1_9TREE</name>
<dbReference type="InterPro" id="IPR050712">
    <property type="entry name" value="NAD(P)H-dep_reductase"/>
</dbReference>
<dbReference type="AlphaFoldDB" id="A0A427XPT1"/>
<dbReference type="GO" id="GO:0010181">
    <property type="term" value="F:FMN binding"/>
    <property type="evidence" value="ECO:0007669"/>
    <property type="project" value="TreeGrafter"/>
</dbReference>
<dbReference type="InterPro" id="IPR005025">
    <property type="entry name" value="FMN_Rdtase-like_dom"/>
</dbReference>
<dbReference type="GO" id="GO:0005829">
    <property type="term" value="C:cytosol"/>
    <property type="evidence" value="ECO:0007669"/>
    <property type="project" value="TreeGrafter"/>
</dbReference>
<protein>
    <recommendedName>
        <fullName evidence="1">NADPH-dependent FMN reductase-like domain-containing protein</fullName>
    </recommendedName>
</protein>
<dbReference type="PANTHER" id="PTHR30543:SF21">
    <property type="entry name" value="NAD(P)H-DEPENDENT FMN REDUCTASE LOT6"/>
    <property type="match status" value="1"/>
</dbReference>
<dbReference type="Pfam" id="PF03358">
    <property type="entry name" value="FMN_red"/>
    <property type="match status" value="1"/>
</dbReference>
<dbReference type="PANTHER" id="PTHR30543">
    <property type="entry name" value="CHROMATE REDUCTASE"/>
    <property type="match status" value="1"/>
</dbReference>
<evidence type="ECO:0000259" key="1">
    <source>
        <dbReference type="Pfam" id="PF03358"/>
    </source>
</evidence>
<dbReference type="Proteomes" id="UP000279259">
    <property type="component" value="Unassembled WGS sequence"/>
</dbReference>
<feature type="domain" description="NADPH-dependent FMN reductase-like" evidence="1">
    <location>
        <begin position="1"/>
        <end position="155"/>
    </location>
</feature>
<accession>A0A427XPT1</accession>
<dbReference type="EMBL" id="RSCD01000032">
    <property type="protein sequence ID" value="RSH80849.1"/>
    <property type="molecule type" value="Genomic_DNA"/>
</dbReference>